<dbReference type="RefSeq" id="WP_305963581.1">
    <property type="nucleotide sequence ID" value="NZ_JAVAMQ010000009.1"/>
</dbReference>
<evidence type="ECO:0000256" key="6">
    <source>
        <dbReference type="ARBA" id="ARBA00030642"/>
    </source>
</evidence>
<evidence type="ECO:0000256" key="5">
    <source>
        <dbReference type="ARBA" id="ARBA00023110"/>
    </source>
</evidence>
<comment type="caution">
    <text evidence="10">The sequence shown here is derived from an EMBL/GenBank/DDBJ whole genome shotgun (WGS) entry which is preliminary data.</text>
</comment>
<evidence type="ECO:0000256" key="7">
    <source>
        <dbReference type="ARBA" id="ARBA00031484"/>
    </source>
</evidence>
<dbReference type="InterPro" id="IPR000297">
    <property type="entry name" value="PPIase_PpiC"/>
</dbReference>
<dbReference type="Proteomes" id="UP001224997">
    <property type="component" value="Unassembled WGS sequence"/>
</dbReference>
<reference evidence="10 11" key="1">
    <citation type="submission" date="2023-08" db="EMBL/GenBank/DDBJ databases">
        <authorList>
            <person name="Park J.-S."/>
        </authorList>
    </citation>
    <scope>NUCLEOTIDE SEQUENCE [LARGE SCALE GENOMIC DNA]</scope>
    <source>
        <strain evidence="10 11">2205BS29-5</strain>
    </source>
</reference>
<accession>A0ABT9JD46</accession>
<dbReference type="PANTHER" id="PTHR47245">
    <property type="entry name" value="PEPTIDYLPROLYL ISOMERASE"/>
    <property type="match status" value="1"/>
</dbReference>
<dbReference type="PANTHER" id="PTHR47245:SF2">
    <property type="entry name" value="PEPTIDYL-PROLYL CIS-TRANS ISOMERASE HP_0175-RELATED"/>
    <property type="match status" value="1"/>
</dbReference>
<comment type="catalytic activity">
    <reaction evidence="1">
        <text>[protein]-peptidylproline (omega=180) = [protein]-peptidylproline (omega=0)</text>
        <dbReference type="Rhea" id="RHEA:16237"/>
        <dbReference type="Rhea" id="RHEA-COMP:10747"/>
        <dbReference type="Rhea" id="RHEA-COMP:10748"/>
        <dbReference type="ChEBI" id="CHEBI:83833"/>
        <dbReference type="ChEBI" id="CHEBI:83834"/>
        <dbReference type="EC" id="5.2.1.8"/>
    </reaction>
</comment>
<evidence type="ECO:0000259" key="9">
    <source>
        <dbReference type="PROSITE" id="PS50198"/>
    </source>
</evidence>
<organism evidence="10 11">
    <name type="scientific">Paracoccus spongiarum</name>
    <dbReference type="NCBI Taxonomy" id="3064387"/>
    <lineage>
        <taxon>Bacteria</taxon>
        <taxon>Pseudomonadati</taxon>
        <taxon>Pseudomonadota</taxon>
        <taxon>Alphaproteobacteria</taxon>
        <taxon>Rhodobacterales</taxon>
        <taxon>Paracoccaceae</taxon>
        <taxon>Paracoccus</taxon>
    </lineage>
</organism>
<proteinExistence type="inferred from homology"/>
<sequence length="267" mass="28474">MELGPLLPPVTVNGVTLDPALIAAEAQNHPAPRGKPGHAWRAAARALAIRELLLHEARARDIAPEPAEIAPGQWETADEALIRQLLAEAIRPLPAPEAALRGLYDAHPDRFRGPSLYEAAHILIAVAAEDSAARVEARAQIRALADEVRRHPRGFAELAARHSACPSKATGGVLGQLSSGDTVPEFDAALATMEEGELRIVETRYGVHLVRLDARGRGEVLPFDAVLPQLREAQEKAAWTRASHAFIAALIAVADIEGIELGAGART</sequence>
<dbReference type="EMBL" id="JAVAMQ010000009">
    <property type="protein sequence ID" value="MDP5307732.1"/>
    <property type="molecule type" value="Genomic_DNA"/>
</dbReference>
<dbReference type="SUPFAM" id="SSF109998">
    <property type="entry name" value="Triger factor/SurA peptide-binding domain-like"/>
    <property type="match status" value="1"/>
</dbReference>
<evidence type="ECO:0000256" key="4">
    <source>
        <dbReference type="ARBA" id="ARBA00018370"/>
    </source>
</evidence>
<dbReference type="InterPro" id="IPR023058">
    <property type="entry name" value="PPIase_PpiC_CS"/>
</dbReference>
<evidence type="ECO:0000256" key="8">
    <source>
        <dbReference type="PROSITE-ProRule" id="PRU00278"/>
    </source>
</evidence>
<feature type="domain" description="PpiC" evidence="9">
    <location>
        <begin position="114"/>
        <end position="214"/>
    </location>
</feature>
<evidence type="ECO:0000313" key="11">
    <source>
        <dbReference type="Proteomes" id="UP001224997"/>
    </source>
</evidence>
<evidence type="ECO:0000256" key="1">
    <source>
        <dbReference type="ARBA" id="ARBA00000971"/>
    </source>
</evidence>
<protein>
    <recommendedName>
        <fullName evidence="4">Parvulin-like PPIase</fullName>
        <ecNumber evidence="3">5.2.1.8</ecNumber>
    </recommendedName>
    <alternativeName>
        <fullName evidence="6">Peptidyl-prolyl cis-trans isomerase plp</fullName>
    </alternativeName>
    <alternativeName>
        <fullName evidence="7">Rotamase plp</fullName>
    </alternativeName>
</protein>
<keyword evidence="11" id="KW-1185">Reference proteome</keyword>
<evidence type="ECO:0000256" key="2">
    <source>
        <dbReference type="ARBA" id="ARBA00007656"/>
    </source>
</evidence>
<dbReference type="SUPFAM" id="SSF54534">
    <property type="entry name" value="FKBP-like"/>
    <property type="match status" value="1"/>
</dbReference>
<keyword evidence="5 8" id="KW-0697">Rotamase</keyword>
<evidence type="ECO:0000313" key="10">
    <source>
        <dbReference type="EMBL" id="MDP5307732.1"/>
    </source>
</evidence>
<dbReference type="Pfam" id="PF00639">
    <property type="entry name" value="Rotamase"/>
    <property type="match status" value="1"/>
</dbReference>
<dbReference type="Gene3D" id="3.10.50.40">
    <property type="match status" value="1"/>
</dbReference>
<comment type="similarity">
    <text evidence="2">Belongs to the PpiC/parvulin rotamase family.</text>
</comment>
<evidence type="ECO:0000256" key="3">
    <source>
        <dbReference type="ARBA" id="ARBA00013194"/>
    </source>
</evidence>
<dbReference type="InterPro" id="IPR050245">
    <property type="entry name" value="PrsA_foldase"/>
</dbReference>
<dbReference type="GO" id="GO:0016853">
    <property type="term" value="F:isomerase activity"/>
    <property type="evidence" value="ECO:0007669"/>
    <property type="project" value="UniProtKB-KW"/>
</dbReference>
<dbReference type="PROSITE" id="PS01096">
    <property type="entry name" value="PPIC_PPIASE_1"/>
    <property type="match status" value="1"/>
</dbReference>
<dbReference type="EC" id="5.2.1.8" evidence="3"/>
<name>A0ABT9JD46_9RHOB</name>
<dbReference type="InterPro" id="IPR027304">
    <property type="entry name" value="Trigger_fact/SurA_dom_sf"/>
</dbReference>
<gene>
    <name evidence="10" type="ORF">Q5Y72_11575</name>
</gene>
<dbReference type="PROSITE" id="PS50198">
    <property type="entry name" value="PPIC_PPIASE_2"/>
    <property type="match status" value="1"/>
</dbReference>
<dbReference type="InterPro" id="IPR046357">
    <property type="entry name" value="PPIase_dom_sf"/>
</dbReference>
<keyword evidence="8 10" id="KW-0413">Isomerase</keyword>